<protein>
    <submittedName>
        <fullName evidence="1">Uncharacterized protein</fullName>
    </submittedName>
</protein>
<keyword evidence="2" id="KW-1185">Reference proteome</keyword>
<accession>A0ABW1TZ76</accession>
<sequence>MTRRRSTLTSDWEQFVLLHGWGSLQPDLAAVLGQTEDDIKFVKASGACVHHPKRKGFAELFTLWHGKPPQDADWPVPRLSRAGAYAWQAPEMALLATLVGTLGPKEIAQVLTARLVKLTGDKNAERSKESVLVQTNRIGLTTADLVGGLTTAQAGREIGSHSIVLQAVSKKQIRVERIGRIWKIPHAAWEEWKSHRVFPPKGFVQLSTIRTSLAIKSDKLSEFARAGLIPTAVRCNPYGAGVNSTQFGTWFIDPKVAKQLLADRRAGRPMPWHAKPNMDNLKITYKLWCTRKHPAGWGRFVFVVKSDGRRSSTGVGVACQAIDF</sequence>
<organism evidence="1 2">
    <name type="scientific">Polaromonas aquatica</name>
    <dbReference type="NCBI Taxonomy" id="332657"/>
    <lineage>
        <taxon>Bacteria</taxon>
        <taxon>Pseudomonadati</taxon>
        <taxon>Pseudomonadota</taxon>
        <taxon>Betaproteobacteria</taxon>
        <taxon>Burkholderiales</taxon>
        <taxon>Comamonadaceae</taxon>
        <taxon>Polaromonas</taxon>
    </lineage>
</organism>
<reference evidence="2" key="1">
    <citation type="journal article" date="2019" name="Int. J. Syst. Evol. Microbiol.">
        <title>The Global Catalogue of Microorganisms (GCM) 10K type strain sequencing project: providing services to taxonomists for standard genome sequencing and annotation.</title>
        <authorList>
            <consortium name="The Broad Institute Genomics Platform"/>
            <consortium name="The Broad Institute Genome Sequencing Center for Infectious Disease"/>
            <person name="Wu L."/>
            <person name="Ma J."/>
        </authorList>
    </citation>
    <scope>NUCLEOTIDE SEQUENCE [LARGE SCALE GENOMIC DNA]</scope>
    <source>
        <strain evidence="2">CCUG 39402</strain>
    </source>
</reference>
<name>A0ABW1TZ76_9BURK</name>
<comment type="caution">
    <text evidence="1">The sequence shown here is derived from an EMBL/GenBank/DDBJ whole genome shotgun (WGS) entry which is preliminary data.</text>
</comment>
<gene>
    <name evidence="1" type="ORF">ACFQND_13325</name>
</gene>
<dbReference type="Proteomes" id="UP001596270">
    <property type="component" value="Unassembled WGS sequence"/>
</dbReference>
<evidence type="ECO:0000313" key="1">
    <source>
        <dbReference type="EMBL" id="MFC6282208.1"/>
    </source>
</evidence>
<evidence type="ECO:0000313" key="2">
    <source>
        <dbReference type="Proteomes" id="UP001596270"/>
    </source>
</evidence>
<dbReference type="RefSeq" id="WP_377413826.1">
    <property type="nucleotide sequence ID" value="NZ_JBHSRS010000071.1"/>
</dbReference>
<dbReference type="EMBL" id="JBHSRS010000071">
    <property type="protein sequence ID" value="MFC6282208.1"/>
    <property type="molecule type" value="Genomic_DNA"/>
</dbReference>
<feature type="non-terminal residue" evidence="1">
    <location>
        <position position="324"/>
    </location>
</feature>
<proteinExistence type="predicted"/>